<dbReference type="AlphaFoldDB" id="L8EAJ9"/>
<organism evidence="2">
    <name type="scientific">Homo sapiens</name>
    <name type="common">Human</name>
    <dbReference type="NCBI Taxonomy" id="9606"/>
    <lineage>
        <taxon>Eukaryota</taxon>
        <taxon>Metazoa</taxon>
        <taxon>Chordata</taxon>
        <taxon>Craniata</taxon>
        <taxon>Vertebrata</taxon>
        <taxon>Euteleostomi</taxon>
        <taxon>Mammalia</taxon>
        <taxon>Eutheria</taxon>
        <taxon>Euarchontoglires</taxon>
        <taxon>Primates</taxon>
        <taxon>Haplorrhini</taxon>
        <taxon>Catarrhini</taxon>
        <taxon>Hominidae</taxon>
        <taxon>Homo</taxon>
    </lineage>
</organism>
<dbReference type="EMBL" id="HF583881">
    <property type="protein sequence ID" value="CCQ43378.1"/>
    <property type="molecule type" value="Genomic_DNA"/>
</dbReference>
<name>L8EAJ9_HUMAN</name>
<evidence type="ECO:0000256" key="1">
    <source>
        <dbReference type="SAM" id="MobiDB-lite"/>
    </source>
</evidence>
<sequence length="40" mass="4523">MPSMTDTQMSGSACWMQPSQRSTLMGRRTSTRCCQYSRSS</sequence>
<feature type="region of interest" description="Disordered" evidence="1">
    <location>
        <begin position="1"/>
        <end position="40"/>
    </location>
</feature>
<feature type="compositionally biased region" description="Polar residues" evidence="1">
    <location>
        <begin position="1"/>
        <end position="23"/>
    </location>
</feature>
<proteinExistence type="predicted"/>
<accession>L8EAJ9</accession>
<gene>
    <name evidence="2" type="primary">GCN1L1</name>
</gene>
<protein>
    <submittedName>
        <fullName evidence="2">Alternative protein GCN1L1</fullName>
    </submittedName>
</protein>
<reference evidence="2" key="1">
    <citation type="journal article" date="2013" name="PLoS ONE">
        <title>Direct detection of alternative open reading frames translation products in human significantly expands the proteome.</title>
        <authorList>
            <person name="Vanderperre B."/>
            <person name="Lucier J.-F."/>
            <person name="Motard J."/>
            <person name="Tremblay G."/>
            <person name="Vanderperre S."/>
            <person name="Wisztorski M."/>
            <person name="Salzet M."/>
            <person name="Boisvert F.-M."/>
            <person name="Roucou X."/>
        </authorList>
    </citation>
    <scope>NUCLEOTIDE SEQUENCE</scope>
</reference>
<evidence type="ECO:0000313" key="2">
    <source>
        <dbReference type="EMBL" id="CCQ43378.1"/>
    </source>
</evidence>
<feature type="compositionally biased region" description="Polar residues" evidence="1">
    <location>
        <begin position="31"/>
        <end position="40"/>
    </location>
</feature>
<dbReference type="ChiTaRS" id="GCN1">
    <property type="organism name" value="human"/>
</dbReference>